<protein>
    <submittedName>
        <fullName evidence="2">Uncharacterized protein</fullName>
    </submittedName>
</protein>
<evidence type="ECO:0000256" key="1">
    <source>
        <dbReference type="SAM" id="MobiDB-lite"/>
    </source>
</evidence>
<dbReference type="AlphaFoldDB" id="A0A9P0Q983"/>
<comment type="caution">
    <text evidence="2">The sequence shown here is derived from an EMBL/GenBank/DDBJ whole genome shotgun (WGS) entry which is preliminary data.</text>
</comment>
<keyword evidence="3" id="KW-1185">Reference proteome</keyword>
<dbReference type="Proteomes" id="UP001152888">
    <property type="component" value="Unassembled WGS sequence"/>
</dbReference>
<organism evidence="2 3">
    <name type="scientific">Acanthoscelides obtectus</name>
    <name type="common">Bean weevil</name>
    <name type="synonym">Bruchus obtectus</name>
    <dbReference type="NCBI Taxonomy" id="200917"/>
    <lineage>
        <taxon>Eukaryota</taxon>
        <taxon>Metazoa</taxon>
        <taxon>Ecdysozoa</taxon>
        <taxon>Arthropoda</taxon>
        <taxon>Hexapoda</taxon>
        <taxon>Insecta</taxon>
        <taxon>Pterygota</taxon>
        <taxon>Neoptera</taxon>
        <taxon>Endopterygota</taxon>
        <taxon>Coleoptera</taxon>
        <taxon>Polyphaga</taxon>
        <taxon>Cucujiformia</taxon>
        <taxon>Chrysomeloidea</taxon>
        <taxon>Chrysomelidae</taxon>
        <taxon>Bruchinae</taxon>
        <taxon>Bruchini</taxon>
        <taxon>Acanthoscelides</taxon>
    </lineage>
</organism>
<sequence length="164" mass="18679">MDLKKIPKWSSLETRQMLTKLALPAERSNRTGSQMEKSKSRPANEKKSTSIVEQSRISTSRTPSRRIVELSKPKMQDYIVWGNDRFCCQRINFSFEAATSFPSSGYGPFWTELLYAAKEEISYKDAIKDSSASSLISPNVKSLYAAEAVQNYKHGLVIHRTFMK</sequence>
<reference evidence="2" key="1">
    <citation type="submission" date="2022-03" db="EMBL/GenBank/DDBJ databases">
        <authorList>
            <person name="Sayadi A."/>
        </authorList>
    </citation>
    <scope>NUCLEOTIDE SEQUENCE</scope>
</reference>
<evidence type="ECO:0000313" key="3">
    <source>
        <dbReference type="Proteomes" id="UP001152888"/>
    </source>
</evidence>
<evidence type="ECO:0000313" key="2">
    <source>
        <dbReference type="EMBL" id="CAH2013986.1"/>
    </source>
</evidence>
<feature type="compositionally biased region" description="Basic and acidic residues" evidence="1">
    <location>
        <begin position="36"/>
        <end position="48"/>
    </location>
</feature>
<feature type="region of interest" description="Disordered" evidence="1">
    <location>
        <begin position="20"/>
        <end position="63"/>
    </location>
</feature>
<gene>
    <name evidence="2" type="ORF">ACAOBT_LOCUS33804</name>
</gene>
<dbReference type="EMBL" id="CAKOFQ010008403">
    <property type="protein sequence ID" value="CAH2013986.1"/>
    <property type="molecule type" value="Genomic_DNA"/>
</dbReference>
<name>A0A9P0Q983_ACAOB</name>
<dbReference type="OrthoDB" id="10551619at2759"/>
<accession>A0A9P0Q983</accession>
<proteinExistence type="predicted"/>